<proteinExistence type="predicted"/>
<dbReference type="RefSeq" id="WP_338239797.1">
    <property type="nucleotide sequence ID" value="NZ_BQKE01000006.1"/>
</dbReference>
<keyword evidence="4" id="KW-1185">Reference proteome</keyword>
<protein>
    <recommendedName>
        <fullName evidence="2">ParB-like N-terminal domain-containing protein</fullName>
    </recommendedName>
</protein>
<dbReference type="SMART" id="SM00470">
    <property type="entry name" value="ParB"/>
    <property type="match status" value="1"/>
</dbReference>
<dbReference type="InterPro" id="IPR003115">
    <property type="entry name" value="ParB_N"/>
</dbReference>
<sequence>MAKKPLIRKNRNENTGAPQSKSVVSGVFDSKLVQKNLFVNPATLQVLPELKNFIAPLSDNEFDTLKTSVQAHGIYDPIKVWNVDGDKFVIDGHHRYRVAQELKLETVPVFEIENLDSREDVLEWMLTNQLGRRNITPLMASFLRGRKYAQEVESGSGNAIEKLTQQFAVSRKTLHNDRAIFIALEYIGKEKNDWYNFLIHPELPEEPEREYVLLSKLRKSDLTALSEELKEGEVNLLEWLDSFDTIPVFPKEPKATVAQKPSANFSKFEKLGKSFDSWNKQFQSNKFRAEYEQLAAEEKAAFKDKLQAQKELLEEYIKAL</sequence>
<reference evidence="3 4" key="1">
    <citation type="submission" date="2021-12" db="EMBL/GenBank/DDBJ databases">
        <title>Genome sequencing of bacteria with rrn-lacking chromosome and rrn-plasmid.</title>
        <authorList>
            <person name="Anda M."/>
            <person name="Iwasaki W."/>
        </authorList>
    </citation>
    <scope>NUCLEOTIDE SEQUENCE [LARGE SCALE GENOMIC DNA]</scope>
    <source>
        <strain evidence="3 4">NBRC 15940</strain>
    </source>
</reference>
<gene>
    <name evidence="3" type="ORF">PEDI_52890</name>
</gene>
<accession>A0AAN5ANE8</accession>
<dbReference type="AlphaFoldDB" id="A0AAN5ANE8"/>
<dbReference type="SUPFAM" id="SSF110849">
    <property type="entry name" value="ParB/Sulfiredoxin"/>
    <property type="match status" value="1"/>
</dbReference>
<dbReference type="Pfam" id="PF02195">
    <property type="entry name" value="ParB_N"/>
    <property type="match status" value="1"/>
</dbReference>
<organism evidence="3 4">
    <name type="scientific">Persicobacter diffluens</name>
    <dbReference type="NCBI Taxonomy" id="981"/>
    <lineage>
        <taxon>Bacteria</taxon>
        <taxon>Pseudomonadati</taxon>
        <taxon>Bacteroidota</taxon>
        <taxon>Cytophagia</taxon>
        <taxon>Cytophagales</taxon>
        <taxon>Persicobacteraceae</taxon>
        <taxon>Persicobacter</taxon>
    </lineage>
</organism>
<dbReference type="InterPro" id="IPR036086">
    <property type="entry name" value="ParB/Sulfiredoxin_sf"/>
</dbReference>
<evidence type="ECO:0000313" key="3">
    <source>
        <dbReference type="EMBL" id="GJM64737.1"/>
    </source>
</evidence>
<comment type="caution">
    <text evidence="3">The sequence shown here is derived from an EMBL/GenBank/DDBJ whole genome shotgun (WGS) entry which is preliminary data.</text>
</comment>
<feature type="domain" description="ParB-like N-terminal" evidence="2">
    <location>
        <begin position="37"/>
        <end position="130"/>
    </location>
</feature>
<dbReference type="Proteomes" id="UP001310022">
    <property type="component" value="Unassembled WGS sequence"/>
</dbReference>
<name>A0AAN5ANE8_9BACT</name>
<dbReference type="Gene3D" id="3.90.1530.10">
    <property type="entry name" value="Conserved hypothetical protein from pyrococcus furiosus pfu- 392566-001, ParB domain"/>
    <property type="match status" value="1"/>
</dbReference>
<evidence type="ECO:0000256" key="1">
    <source>
        <dbReference type="SAM" id="MobiDB-lite"/>
    </source>
</evidence>
<evidence type="ECO:0000259" key="2">
    <source>
        <dbReference type="SMART" id="SM00470"/>
    </source>
</evidence>
<evidence type="ECO:0000313" key="4">
    <source>
        <dbReference type="Proteomes" id="UP001310022"/>
    </source>
</evidence>
<dbReference type="EMBL" id="BQKE01000006">
    <property type="protein sequence ID" value="GJM64737.1"/>
    <property type="molecule type" value="Genomic_DNA"/>
</dbReference>
<feature type="region of interest" description="Disordered" evidence="1">
    <location>
        <begin position="1"/>
        <end position="21"/>
    </location>
</feature>